<protein>
    <submittedName>
        <fullName evidence="1">Uncharacterized protein</fullName>
    </submittedName>
</protein>
<dbReference type="AlphaFoldDB" id="A0A0E9QYF0"/>
<reference evidence="1" key="2">
    <citation type="journal article" date="2015" name="Fish Shellfish Immunol.">
        <title>Early steps in the European eel (Anguilla anguilla)-Vibrio vulnificus interaction in the gills: Role of the RtxA13 toxin.</title>
        <authorList>
            <person name="Callol A."/>
            <person name="Pajuelo D."/>
            <person name="Ebbesson L."/>
            <person name="Teles M."/>
            <person name="MacKenzie S."/>
            <person name="Amaro C."/>
        </authorList>
    </citation>
    <scope>NUCLEOTIDE SEQUENCE</scope>
</reference>
<dbReference type="EMBL" id="GBXM01086611">
    <property type="protein sequence ID" value="JAH21966.1"/>
    <property type="molecule type" value="Transcribed_RNA"/>
</dbReference>
<accession>A0A0E9QYF0</accession>
<evidence type="ECO:0000313" key="1">
    <source>
        <dbReference type="EMBL" id="JAH21966.1"/>
    </source>
</evidence>
<reference evidence="1" key="1">
    <citation type="submission" date="2014-11" db="EMBL/GenBank/DDBJ databases">
        <authorList>
            <person name="Amaro Gonzalez C."/>
        </authorList>
    </citation>
    <scope>NUCLEOTIDE SEQUENCE</scope>
</reference>
<name>A0A0E9QYF0_ANGAN</name>
<proteinExistence type="predicted"/>
<organism evidence="1">
    <name type="scientific">Anguilla anguilla</name>
    <name type="common">European freshwater eel</name>
    <name type="synonym">Muraena anguilla</name>
    <dbReference type="NCBI Taxonomy" id="7936"/>
    <lineage>
        <taxon>Eukaryota</taxon>
        <taxon>Metazoa</taxon>
        <taxon>Chordata</taxon>
        <taxon>Craniata</taxon>
        <taxon>Vertebrata</taxon>
        <taxon>Euteleostomi</taxon>
        <taxon>Actinopterygii</taxon>
        <taxon>Neopterygii</taxon>
        <taxon>Teleostei</taxon>
        <taxon>Anguilliformes</taxon>
        <taxon>Anguillidae</taxon>
        <taxon>Anguilla</taxon>
    </lineage>
</organism>
<sequence>MLSISDCKGDRSRFKDKCDECTCTFKQEKGRTLSLNSLSHLLV</sequence>